<comment type="caution">
    <text evidence="1">The sequence shown here is derived from an EMBL/GenBank/DDBJ whole genome shotgun (WGS) entry which is preliminary data.</text>
</comment>
<dbReference type="EMBL" id="JAFHKP010000030">
    <property type="protein sequence ID" value="KAG5473019.1"/>
    <property type="molecule type" value="Genomic_DNA"/>
</dbReference>
<dbReference type="RefSeq" id="XP_067690778.1">
    <property type="nucleotide sequence ID" value="XM_067834675.1"/>
</dbReference>
<protein>
    <submittedName>
        <fullName evidence="1">Uncharacterized protein</fullName>
    </submittedName>
</protein>
<dbReference type="GeneID" id="94170185"/>
<evidence type="ECO:0000313" key="2">
    <source>
        <dbReference type="Proteomes" id="UP000674179"/>
    </source>
</evidence>
<gene>
    <name evidence="1" type="ORF">CUR178_02935</name>
</gene>
<accession>A0A836GIU1</accession>
<dbReference type="Proteomes" id="UP000674179">
    <property type="component" value="Chromosome 30"/>
</dbReference>
<dbReference type="AlphaFoldDB" id="A0A836GIU1"/>
<organism evidence="1 2">
    <name type="scientific">Leishmania enriettii</name>
    <dbReference type="NCBI Taxonomy" id="5663"/>
    <lineage>
        <taxon>Eukaryota</taxon>
        <taxon>Discoba</taxon>
        <taxon>Euglenozoa</taxon>
        <taxon>Kinetoplastea</taxon>
        <taxon>Metakinetoplastina</taxon>
        <taxon>Trypanosomatida</taxon>
        <taxon>Trypanosomatidae</taxon>
        <taxon>Leishmaniinae</taxon>
        <taxon>Leishmania</taxon>
    </lineage>
</organism>
<dbReference type="OrthoDB" id="258639at2759"/>
<name>A0A836GIU1_LEIEN</name>
<sequence length="155" mass="16991">MLRAERRPMALAGLICRASGCMAPLVSGARFYRAGLSRVFGTALALPIGASSTSSSAMPLRSAGVLREGTRGYARHRSQHDSNMADISHTFFDVQDVDADRLTHFYWDSNEDTDTPYDPLLNSLLGEGEADEWAGESLAFVDERDQSLLDGEYLK</sequence>
<dbReference type="KEGG" id="lenr:94170185"/>
<reference evidence="1 2" key="1">
    <citation type="submission" date="2021-02" db="EMBL/GenBank/DDBJ databases">
        <title>Leishmania (Mundinia) enrietti genome sequencing and assembly.</title>
        <authorList>
            <person name="Almutairi H."/>
            <person name="Gatherer D."/>
        </authorList>
    </citation>
    <scope>NUCLEOTIDE SEQUENCE [LARGE SCALE GENOMIC DNA]</scope>
    <source>
        <strain evidence="1">CUR178</strain>
    </source>
</reference>
<proteinExistence type="predicted"/>
<evidence type="ECO:0000313" key="1">
    <source>
        <dbReference type="EMBL" id="KAG5473019.1"/>
    </source>
</evidence>
<keyword evidence="2" id="KW-1185">Reference proteome</keyword>